<dbReference type="EMBL" id="BLKM01000389">
    <property type="protein sequence ID" value="GFG32840.1"/>
    <property type="molecule type" value="Genomic_DNA"/>
</dbReference>
<protein>
    <recommendedName>
        <fullName evidence="6">Bee-milk protein</fullName>
    </recommendedName>
</protein>
<evidence type="ECO:0000256" key="2">
    <source>
        <dbReference type="ARBA" id="ARBA00009127"/>
    </source>
</evidence>
<keyword evidence="3" id="KW-0964">Secreted</keyword>
<name>A0A6L2PMW2_COPFO</name>
<dbReference type="Gene3D" id="2.120.10.30">
    <property type="entry name" value="TolB, C-terminal domain"/>
    <property type="match status" value="1"/>
</dbReference>
<dbReference type="PANTHER" id="PTHR10009">
    <property type="entry name" value="PROTEIN YELLOW-RELATED"/>
    <property type="match status" value="1"/>
</dbReference>
<dbReference type="GO" id="GO:0005576">
    <property type="term" value="C:extracellular region"/>
    <property type="evidence" value="ECO:0007669"/>
    <property type="project" value="UniProtKB-SubCell"/>
</dbReference>
<evidence type="ECO:0000256" key="1">
    <source>
        <dbReference type="ARBA" id="ARBA00004613"/>
    </source>
</evidence>
<dbReference type="PANTHER" id="PTHR10009:SF13">
    <property type="entry name" value="DOPAMINECHROME TAUTOMERASE"/>
    <property type="match status" value="1"/>
</dbReference>
<dbReference type="InterPro" id="IPR011042">
    <property type="entry name" value="6-blade_b-propeller_TolB-like"/>
</dbReference>
<dbReference type="FunCoup" id="A0A6L2PMW2">
    <property type="interactions" value="6"/>
</dbReference>
<evidence type="ECO:0000313" key="5">
    <source>
        <dbReference type="Proteomes" id="UP000502823"/>
    </source>
</evidence>
<dbReference type="Pfam" id="PF03022">
    <property type="entry name" value="MRJP"/>
    <property type="match status" value="1"/>
</dbReference>
<accession>A0A6L2PMW2</accession>
<dbReference type="Proteomes" id="UP000502823">
    <property type="component" value="Unassembled WGS sequence"/>
</dbReference>
<evidence type="ECO:0000256" key="3">
    <source>
        <dbReference type="ARBA" id="ARBA00022525"/>
    </source>
</evidence>
<dbReference type="InterPro" id="IPR017996">
    <property type="entry name" value="MRJP/yellow-related"/>
</dbReference>
<comment type="caution">
    <text evidence="4">The sequence shown here is derived from an EMBL/GenBank/DDBJ whole genome shotgun (WGS) entry which is preliminary data.</text>
</comment>
<gene>
    <name evidence="4" type="ORF">Cfor_06338</name>
</gene>
<dbReference type="OrthoDB" id="7776143at2759"/>
<dbReference type="AlphaFoldDB" id="A0A6L2PMW2"/>
<comment type="subcellular location">
    <subcellularLocation>
        <location evidence="1">Secreted</location>
    </subcellularLocation>
</comment>
<proteinExistence type="inferred from homology"/>
<keyword evidence="5" id="KW-1185">Reference proteome</keyword>
<dbReference type="PRINTS" id="PR01366">
    <property type="entry name" value="ROYALJELLY"/>
</dbReference>
<evidence type="ECO:0008006" key="6">
    <source>
        <dbReference type="Google" id="ProtNLM"/>
    </source>
</evidence>
<organism evidence="4 5">
    <name type="scientific">Coptotermes formosanus</name>
    <name type="common">Formosan subterranean termite</name>
    <dbReference type="NCBI Taxonomy" id="36987"/>
    <lineage>
        <taxon>Eukaryota</taxon>
        <taxon>Metazoa</taxon>
        <taxon>Ecdysozoa</taxon>
        <taxon>Arthropoda</taxon>
        <taxon>Hexapoda</taxon>
        <taxon>Insecta</taxon>
        <taxon>Pterygota</taxon>
        <taxon>Neoptera</taxon>
        <taxon>Polyneoptera</taxon>
        <taxon>Dictyoptera</taxon>
        <taxon>Blattodea</taxon>
        <taxon>Blattoidea</taxon>
        <taxon>Termitoidae</taxon>
        <taxon>Rhinotermitidae</taxon>
        <taxon>Coptotermes</taxon>
    </lineage>
</organism>
<reference evidence="5" key="1">
    <citation type="submission" date="2020-01" db="EMBL/GenBank/DDBJ databases">
        <title>Draft genome sequence of the Termite Coptotermes fromosanus.</title>
        <authorList>
            <person name="Itakura S."/>
            <person name="Yosikawa Y."/>
            <person name="Umezawa K."/>
        </authorList>
    </citation>
    <scope>NUCLEOTIDE SEQUENCE [LARGE SCALE GENOMIC DNA]</scope>
</reference>
<dbReference type="FunFam" id="2.120.10.30:FF:000045">
    <property type="entry name" value="Blast:Protein yellow"/>
    <property type="match status" value="1"/>
</dbReference>
<evidence type="ECO:0000313" key="4">
    <source>
        <dbReference type="EMBL" id="GFG32840.1"/>
    </source>
</evidence>
<dbReference type="InParanoid" id="A0A6L2PMW2"/>
<sequence>MTVEQTSPLNDPVPDTINVHQRKRHKVKAASNINNSSEKTQAALETLFLGYTTTGAEEGGTPNANEWLIPPLIMTLTWCSWWFICRSSDVSGSVRIKVVSALAMMILAQGTPAAFFLPLMVSVSVVTPKPQVEPVYFIQSPAPVSKPNSRLQELYRWKIADFIYPNEARRLEAIANGSFKPENNLPLGLDVWQNRIFVTFPIWKSGIPATLATIPRNPSLTGGNRSPRFSPYPNWSWHGNNNCYGMTSVFRITVDPCGRLWVMDSGITDVAISPRQTCPPQLLIFDLKSDDIILRYRLPDDQVKQDSIFTNIVVDIRDGKCDEAYAYITDSWRYALIVYSLQQDHSWRIANNLFYPDPLASRYTLHGITWRWNDGIFGIALSPVDPDTNDRSLIYHPMSSFREFVVPVSYIRNKTLADLNPDAFQPLGEPRATRNGHASAQAIDRRGILFQNLVTQDSVWCWNSQQPYGYRPELLGVVGHDNVSLNFPNDLKVDNELHQNVWVLSNRLPHYLYAKVDHNDYNYRILTARTDKAVQGTVCDPNYDIVPQQPPVGQDIGSSFGFPF</sequence>
<comment type="similarity">
    <text evidence="2">Belongs to the major royal jelly protein family.</text>
</comment>